<dbReference type="OrthoDB" id="2630463at2"/>
<dbReference type="Gene3D" id="3.90.70.10">
    <property type="entry name" value="Cysteine proteinases"/>
    <property type="match status" value="1"/>
</dbReference>
<reference evidence="2" key="2">
    <citation type="submission" date="2011-01" db="EMBL/GenBank/DDBJ databases">
        <title>The Non-contiguous Finished genome of Clostridium papyrosolvens.</title>
        <authorList>
            <person name="Lucas S."/>
            <person name="Copeland A."/>
            <person name="Lapidus A."/>
            <person name="Cheng J.-F."/>
            <person name="Goodwin L."/>
            <person name="Pitluck S."/>
            <person name="Misra M."/>
            <person name="Chertkov O."/>
            <person name="Detter J.C."/>
            <person name="Han C."/>
            <person name="Tapia R."/>
            <person name="Land M."/>
            <person name="Hauser L."/>
            <person name="Kyrpides N."/>
            <person name="Ivanova N."/>
            <person name="Pagani I."/>
            <person name="Mouttaki H."/>
            <person name="He Z."/>
            <person name="Zhou J."/>
            <person name="Hemme C.L."/>
            <person name="Woyke T."/>
        </authorList>
    </citation>
    <scope>NUCLEOTIDE SEQUENCE [LARGE SCALE GENOMIC DNA]</scope>
    <source>
        <strain evidence="2">DSM 2782</strain>
    </source>
</reference>
<reference evidence="2" key="1">
    <citation type="submission" date="2009-07" db="EMBL/GenBank/DDBJ databases">
        <authorList>
            <consortium name="US DOE Joint Genome Institute (JGI-PGF)"/>
            <person name="Lucas S."/>
            <person name="Copeland A."/>
            <person name="Lapidus A."/>
            <person name="Glavina del Rio T."/>
            <person name="Tice H."/>
            <person name="Bruce D."/>
            <person name="Goodwin L."/>
            <person name="Pitluck S."/>
            <person name="Larimer F."/>
            <person name="Land M.L."/>
            <person name="Mouttaki H."/>
            <person name="He Z."/>
            <person name="Zhou J."/>
            <person name="Hemme C.L."/>
        </authorList>
    </citation>
    <scope>NUCLEOTIDE SEQUENCE</scope>
    <source>
        <strain evidence="2">DSM 2782</strain>
    </source>
</reference>
<accession>F1TC87</accession>
<comment type="caution">
    <text evidence="2">The sequence shown here is derived from an EMBL/GenBank/DDBJ whole genome shotgun (WGS) entry which is preliminary data.</text>
</comment>
<dbReference type="Pfam" id="PF14399">
    <property type="entry name" value="BtrH_N"/>
    <property type="match status" value="1"/>
</dbReference>
<dbReference type="Proteomes" id="UP000003860">
    <property type="component" value="Unassembled WGS sequence"/>
</dbReference>
<organism evidence="2 3">
    <name type="scientific">Ruminiclostridium papyrosolvens DSM 2782</name>
    <dbReference type="NCBI Taxonomy" id="588581"/>
    <lineage>
        <taxon>Bacteria</taxon>
        <taxon>Bacillati</taxon>
        <taxon>Bacillota</taxon>
        <taxon>Clostridia</taxon>
        <taxon>Eubacteriales</taxon>
        <taxon>Oscillospiraceae</taxon>
        <taxon>Ruminiclostridium</taxon>
    </lineage>
</organism>
<name>F1TC87_9FIRM</name>
<evidence type="ECO:0000259" key="1">
    <source>
        <dbReference type="Pfam" id="PF14399"/>
    </source>
</evidence>
<dbReference type="EMBL" id="ACXX02000005">
    <property type="protein sequence ID" value="EGD48002.1"/>
    <property type="molecule type" value="Genomic_DNA"/>
</dbReference>
<keyword evidence="3" id="KW-1185">Reference proteome</keyword>
<feature type="domain" description="Butirosin biosynthesis protein H N-terminal" evidence="1">
    <location>
        <begin position="16"/>
        <end position="141"/>
    </location>
</feature>
<dbReference type="STRING" id="588581.Cpap_2688"/>
<evidence type="ECO:0000313" key="2">
    <source>
        <dbReference type="EMBL" id="EGD48002.1"/>
    </source>
</evidence>
<dbReference type="RefSeq" id="WP_004618802.1">
    <property type="nucleotide sequence ID" value="NZ_ACXX02000005.1"/>
</dbReference>
<dbReference type="AlphaFoldDB" id="F1TC87"/>
<dbReference type="InterPro" id="IPR026935">
    <property type="entry name" value="BtrH_N"/>
</dbReference>
<proteinExistence type="predicted"/>
<dbReference type="eggNOG" id="ENOG5032UCZ">
    <property type="taxonomic scope" value="Bacteria"/>
</dbReference>
<evidence type="ECO:0000313" key="3">
    <source>
        <dbReference type="Proteomes" id="UP000003860"/>
    </source>
</evidence>
<protein>
    <recommendedName>
        <fullName evidence="1">Butirosin biosynthesis protein H N-terminal domain-containing protein</fullName>
    </recommendedName>
</protein>
<sequence>MRLEIEPVHGAYRNCLEDILATTATYFQNDFELMFAESWGFTFYPAMRNLNTILGKRLDAGKNDYFGNLERFHGIRTQWHFKKTIDEYEMMIKEELLAGNPVAVFMDAYWLPWTKTYKVYHAPHYCLIIGKDDNSDFLCLDPYVTRDICTLQGKCLLYGNAKCITFSVNMPSTSIYWKRIILNSSKKMLETCTYGKNAFECMREFSIELGKLKDLNSEINGCPIPLLVPVFLQLKEIGAGRRHFAEVLEYLFAKGAATDVLSYAEVFRKLSTKWNKVRKNVMTECNRNTKISILEASAKEICTIAKEEERVALELLQLCS</sequence>
<gene>
    <name evidence="2" type="ORF">Cpap_2688</name>
</gene>